<sequence>MRIEGNNIRRHDTRSFCKLGKQCSSTRRTALHASGLKQHGQAYNLAIDSKGDGQKLPGTVTLSLFRSWSLLG</sequence>
<name>A0AAE0ET78_9CHLO</name>
<reference evidence="1 2" key="1">
    <citation type="journal article" date="2015" name="Genome Biol. Evol.">
        <title>Comparative Genomics of a Bacterivorous Green Alga Reveals Evolutionary Causalities and Consequences of Phago-Mixotrophic Mode of Nutrition.</title>
        <authorList>
            <person name="Burns J.A."/>
            <person name="Paasch A."/>
            <person name="Narechania A."/>
            <person name="Kim E."/>
        </authorList>
    </citation>
    <scope>NUCLEOTIDE SEQUENCE [LARGE SCALE GENOMIC DNA]</scope>
    <source>
        <strain evidence="1 2">PLY_AMNH</strain>
    </source>
</reference>
<evidence type="ECO:0000313" key="1">
    <source>
        <dbReference type="EMBL" id="KAK3238045.1"/>
    </source>
</evidence>
<gene>
    <name evidence="1" type="ORF">CYMTET_51915</name>
</gene>
<dbReference type="Proteomes" id="UP001190700">
    <property type="component" value="Unassembled WGS sequence"/>
</dbReference>
<evidence type="ECO:0000313" key="2">
    <source>
        <dbReference type="Proteomes" id="UP001190700"/>
    </source>
</evidence>
<keyword evidence="2" id="KW-1185">Reference proteome</keyword>
<proteinExistence type="predicted"/>
<protein>
    <submittedName>
        <fullName evidence="1">Uncharacterized protein</fullName>
    </submittedName>
</protein>
<dbReference type="EMBL" id="LGRX02034350">
    <property type="protein sequence ID" value="KAK3238045.1"/>
    <property type="molecule type" value="Genomic_DNA"/>
</dbReference>
<comment type="caution">
    <text evidence="1">The sequence shown here is derived from an EMBL/GenBank/DDBJ whole genome shotgun (WGS) entry which is preliminary data.</text>
</comment>
<accession>A0AAE0ET78</accession>
<organism evidence="1 2">
    <name type="scientific">Cymbomonas tetramitiformis</name>
    <dbReference type="NCBI Taxonomy" id="36881"/>
    <lineage>
        <taxon>Eukaryota</taxon>
        <taxon>Viridiplantae</taxon>
        <taxon>Chlorophyta</taxon>
        <taxon>Pyramimonadophyceae</taxon>
        <taxon>Pyramimonadales</taxon>
        <taxon>Pyramimonadaceae</taxon>
        <taxon>Cymbomonas</taxon>
    </lineage>
</organism>
<dbReference type="AlphaFoldDB" id="A0AAE0ET78"/>